<dbReference type="RefSeq" id="WP_129078677.1">
    <property type="nucleotide sequence ID" value="NZ_QOUX01000042.1"/>
</dbReference>
<feature type="domain" description="VTT" evidence="8">
    <location>
        <begin position="29"/>
        <end position="154"/>
    </location>
</feature>
<name>A0A4Q0VRE6_9BACI</name>
<keyword evidence="4 7" id="KW-0812">Transmembrane</keyword>
<evidence type="ECO:0000256" key="7">
    <source>
        <dbReference type="SAM" id="Phobius"/>
    </source>
</evidence>
<dbReference type="Pfam" id="PF09335">
    <property type="entry name" value="VTT_dom"/>
    <property type="match status" value="1"/>
</dbReference>
<evidence type="ECO:0000256" key="5">
    <source>
        <dbReference type="ARBA" id="ARBA00022989"/>
    </source>
</evidence>
<organism evidence="9 10">
    <name type="scientific">Anaerobacillus alkaliphilus</name>
    <dbReference type="NCBI Taxonomy" id="1548597"/>
    <lineage>
        <taxon>Bacteria</taxon>
        <taxon>Bacillati</taxon>
        <taxon>Bacillota</taxon>
        <taxon>Bacilli</taxon>
        <taxon>Bacillales</taxon>
        <taxon>Bacillaceae</taxon>
        <taxon>Anaerobacillus</taxon>
    </lineage>
</organism>
<evidence type="ECO:0000256" key="6">
    <source>
        <dbReference type="ARBA" id="ARBA00023136"/>
    </source>
</evidence>
<evidence type="ECO:0000256" key="4">
    <source>
        <dbReference type="ARBA" id="ARBA00022692"/>
    </source>
</evidence>
<comment type="subcellular location">
    <subcellularLocation>
        <location evidence="1">Cell membrane</location>
        <topology evidence="1">Multi-pass membrane protein</topology>
    </subcellularLocation>
</comment>
<dbReference type="EMBL" id="QOUX01000042">
    <property type="protein sequence ID" value="RXI99820.1"/>
    <property type="molecule type" value="Genomic_DNA"/>
</dbReference>
<dbReference type="PANTHER" id="PTHR42709">
    <property type="entry name" value="ALKALINE PHOSPHATASE LIKE PROTEIN"/>
    <property type="match status" value="1"/>
</dbReference>
<dbReference type="InterPro" id="IPR032816">
    <property type="entry name" value="VTT_dom"/>
</dbReference>
<comment type="caution">
    <text evidence="9">The sequence shown here is derived from an EMBL/GenBank/DDBJ whole genome shotgun (WGS) entry which is preliminary data.</text>
</comment>
<evidence type="ECO:0000313" key="9">
    <source>
        <dbReference type="EMBL" id="RXI99820.1"/>
    </source>
</evidence>
<reference evidence="9 10" key="1">
    <citation type="journal article" date="2019" name="Int. J. Syst. Evol. Microbiol.">
        <title>Anaerobacillus alkaliphilus sp. nov., a novel alkaliphilic and moderately halophilic bacterium.</title>
        <authorList>
            <person name="Borsodi A.K."/>
            <person name="Aszalos J.M."/>
            <person name="Bihari P."/>
            <person name="Nagy I."/>
            <person name="Schumann P."/>
            <person name="Sproer C."/>
            <person name="Kovacs A.L."/>
            <person name="Boka K."/>
            <person name="Dobosy P."/>
            <person name="Ovari M."/>
            <person name="Szili-Kovacs T."/>
            <person name="Toth E."/>
        </authorList>
    </citation>
    <scope>NUCLEOTIDE SEQUENCE [LARGE SCALE GENOMIC DNA]</scope>
    <source>
        <strain evidence="9 10">B16-10</strain>
    </source>
</reference>
<dbReference type="GO" id="GO:0005886">
    <property type="term" value="C:plasma membrane"/>
    <property type="evidence" value="ECO:0007669"/>
    <property type="project" value="UniProtKB-SubCell"/>
</dbReference>
<keyword evidence="3" id="KW-1003">Cell membrane</keyword>
<proteinExistence type="inferred from homology"/>
<evidence type="ECO:0000256" key="3">
    <source>
        <dbReference type="ARBA" id="ARBA00022475"/>
    </source>
</evidence>
<sequence>MEDILRVVIQFVRSLSYFGIVLALSCELIPAEIVLPLAGFWVYEGDMKFWLVVMAGTVGGTLGPIVLYIVGRFGGRPFLRKYGKYIFIKEKQIKSVDYFFEKYGGGVAFLGRFIPGVRTFIPIPCGIAKMNIGLFVLYTFVAMFPISFLYVWLGVKFGPRWQAVAPLANEFFLEIILIVVGLVSAFLGFKHMFKNETILNK</sequence>
<feature type="transmembrane region" description="Helical" evidence="7">
    <location>
        <begin position="171"/>
        <end position="189"/>
    </location>
</feature>
<keyword evidence="6 7" id="KW-0472">Membrane</keyword>
<feature type="transmembrane region" description="Helical" evidence="7">
    <location>
        <begin position="15"/>
        <end position="43"/>
    </location>
</feature>
<dbReference type="PANTHER" id="PTHR42709:SF6">
    <property type="entry name" value="UNDECAPRENYL PHOSPHATE TRANSPORTER A"/>
    <property type="match status" value="1"/>
</dbReference>
<comment type="similarity">
    <text evidence="2">Belongs to the DedA family.</text>
</comment>
<evidence type="ECO:0000313" key="10">
    <source>
        <dbReference type="Proteomes" id="UP000290649"/>
    </source>
</evidence>
<keyword evidence="5 7" id="KW-1133">Transmembrane helix</keyword>
<dbReference type="InterPro" id="IPR051311">
    <property type="entry name" value="DedA_domain"/>
</dbReference>
<dbReference type="AlphaFoldDB" id="A0A4Q0VRE6"/>
<feature type="transmembrane region" description="Helical" evidence="7">
    <location>
        <begin position="132"/>
        <end position="151"/>
    </location>
</feature>
<evidence type="ECO:0000256" key="1">
    <source>
        <dbReference type="ARBA" id="ARBA00004651"/>
    </source>
</evidence>
<feature type="transmembrane region" description="Helical" evidence="7">
    <location>
        <begin position="49"/>
        <end position="71"/>
    </location>
</feature>
<dbReference type="PROSITE" id="PS51257">
    <property type="entry name" value="PROKAR_LIPOPROTEIN"/>
    <property type="match status" value="1"/>
</dbReference>
<gene>
    <name evidence="9" type="ORF">DS745_13125</name>
</gene>
<evidence type="ECO:0000259" key="8">
    <source>
        <dbReference type="Pfam" id="PF09335"/>
    </source>
</evidence>
<dbReference type="OrthoDB" id="9813426at2"/>
<protein>
    <submittedName>
        <fullName evidence="9">DedA family protein</fullName>
    </submittedName>
</protein>
<keyword evidence="10" id="KW-1185">Reference proteome</keyword>
<dbReference type="Proteomes" id="UP000290649">
    <property type="component" value="Unassembled WGS sequence"/>
</dbReference>
<evidence type="ECO:0000256" key="2">
    <source>
        <dbReference type="ARBA" id="ARBA00010792"/>
    </source>
</evidence>
<accession>A0A4Q0VRE6</accession>